<dbReference type="KEGG" id="lenr:94174189"/>
<dbReference type="GeneID" id="94174189"/>
<dbReference type="AlphaFoldDB" id="A0A836GGM5"/>
<keyword evidence="2" id="KW-1185">Reference proteome</keyword>
<comment type="caution">
    <text evidence="1">The sequence shown here is derived from an EMBL/GenBank/DDBJ whole genome shotgun (WGS) entry which is preliminary data.</text>
</comment>
<organism evidence="1 2">
    <name type="scientific">Leishmania enriettii</name>
    <dbReference type="NCBI Taxonomy" id="5663"/>
    <lineage>
        <taxon>Eukaryota</taxon>
        <taxon>Discoba</taxon>
        <taxon>Euglenozoa</taxon>
        <taxon>Kinetoplastea</taxon>
        <taxon>Metakinetoplastina</taxon>
        <taxon>Trypanosomatida</taxon>
        <taxon>Trypanosomatidae</taxon>
        <taxon>Leishmaniinae</taxon>
        <taxon>Leishmania</taxon>
    </lineage>
</organism>
<protein>
    <submittedName>
        <fullName evidence="1">Uncharacterized protein</fullName>
    </submittedName>
</protein>
<gene>
    <name evidence="1" type="ORF">CUR178_07030</name>
</gene>
<evidence type="ECO:0000313" key="1">
    <source>
        <dbReference type="EMBL" id="KAG5481677.1"/>
    </source>
</evidence>
<evidence type="ECO:0000313" key="2">
    <source>
        <dbReference type="Proteomes" id="UP000674179"/>
    </source>
</evidence>
<dbReference type="Proteomes" id="UP000674179">
    <property type="component" value="Chromosome 18"/>
</dbReference>
<dbReference type="EMBL" id="JAFHKP010000018">
    <property type="protein sequence ID" value="KAG5481677.1"/>
    <property type="molecule type" value="Genomic_DNA"/>
</dbReference>
<name>A0A836GGM5_LEIEN</name>
<reference evidence="1 2" key="1">
    <citation type="submission" date="2021-02" db="EMBL/GenBank/DDBJ databases">
        <title>Leishmania (Mundinia) enrietti genome sequencing and assembly.</title>
        <authorList>
            <person name="Almutairi H."/>
            <person name="Gatherer D."/>
        </authorList>
    </citation>
    <scope>NUCLEOTIDE SEQUENCE [LARGE SCALE GENOMIC DNA]</scope>
    <source>
        <strain evidence="1">CUR178</strain>
    </source>
</reference>
<dbReference type="RefSeq" id="XP_067693858.1">
    <property type="nucleotide sequence ID" value="XM_067838679.1"/>
</dbReference>
<dbReference type="OrthoDB" id="10407951at2759"/>
<sequence>MSCNVGTFATLTGTSHQHPRNTFWIDELEKRWQVAVICVAQRVVASFAGGPKGPPAAASAPTLLMLDAVQRCWRRPAQVAPSQRSGGRLGGMAFSVAVVFAVPVADEVSFPGTRKGRN</sequence>
<accession>A0A836GGM5</accession>
<proteinExistence type="predicted"/>